<evidence type="ECO:0000259" key="12">
    <source>
        <dbReference type="Pfam" id="PF14833"/>
    </source>
</evidence>
<dbReference type="Gene3D" id="3.40.50.720">
    <property type="entry name" value="NAD(P)-binding Rossmann-like Domain"/>
    <property type="match status" value="1"/>
</dbReference>
<dbReference type="NCBIfam" id="NF043037">
    <property type="entry name" value="ThreonDh"/>
    <property type="match status" value="1"/>
</dbReference>
<dbReference type="SUPFAM" id="SSF51735">
    <property type="entry name" value="NAD(P)-binding Rossmann-fold domains"/>
    <property type="match status" value="1"/>
</dbReference>
<evidence type="ECO:0000256" key="10">
    <source>
        <dbReference type="PIRSR" id="PIRSR000103-1"/>
    </source>
</evidence>
<evidence type="ECO:0000256" key="4">
    <source>
        <dbReference type="ARBA" id="ARBA00023277"/>
    </source>
</evidence>
<dbReference type="Pfam" id="PF14833">
    <property type="entry name" value="NAD_binding_11"/>
    <property type="match status" value="1"/>
</dbReference>
<dbReference type="InterPro" id="IPR008927">
    <property type="entry name" value="6-PGluconate_DH-like_C_sf"/>
</dbReference>
<evidence type="ECO:0000313" key="14">
    <source>
        <dbReference type="Proteomes" id="UP000053413"/>
    </source>
</evidence>
<dbReference type="Proteomes" id="UP000053413">
    <property type="component" value="Unassembled WGS sequence"/>
</dbReference>
<evidence type="ECO:0000313" key="13">
    <source>
        <dbReference type="EMBL" id="KUL49137.1"/>
    </source>
</evidence>
<organism evidence="13 14">
    <name type="scientific">Streptomyces violaceusniger</name>
    <dbReference type="NCBI Taxonomy" id="68280"/>
    <lineage>
        <taxon>Bacteria</taxon>
        <taxon>Bacillati</taxon>
        <taxon>Actinomycetota</taxon>
        <taxon>Actinomycetes</taxon>
        <taxon>Kitasatosporales</taxon>
        <taxon>Streptomycetaceae</taxon>
        <taxon>Streptomyces</taxon>
        <taxon>Streptomyces violaceusniger group</taxon>
    </lineage>
</organism>
<dbReference type="PROSITE" id="PS00895">
    <property type="entry name" value="3_HYDROXYISOBUT_DH"/>
    <property type="match status" value="1"/>
</dbReference>
<name>A0A0X3VX54_STRVO</name>
<evidence type="ECO:0000259" key="11">
    <source>
        <dbReference type="Pfam" id="PF03446"/>
    </source>
</evidence>
<dbReference type="GO" id="GO:0016616">
    <property type="term" value="F:oxidoreductase activity, acting on the CH-OH group of donors, NAD or NADP as acceptor"/>
    <property type="evidence" value="ECO:0007669"/>
    <property type="project" value="InterPro"/>
</dbReference>
<dbReference type="InterPro" id="IPR036291">
    <property type="entry name" value="NAD(P)-bd_dom_sf"/>
</dbReference>
<protein>
    <recommendedName>
        <fullName evidence="8">L-threonate dehydrogenase</fullName>
        <ecNumber evidence="7">1.1.1.411</ecNumber>
    </recommendedName>
</protein>
<proteinExistence type="inferred from homology"/>
<dbReference type="InterPro" id="IPR002204">
    <property type="entry name" value="3-OH-isobutyrate_DH-rel_CS"/>
</dbReference>
<evidence type="ECO:0000256" key="2">
    <source>
        <dbReference type="ARBA" id="ARBA00023002"/>
    </source>
</evidence>
<dbReference type="RefSeq" id="WP_059146378.1">
    <property type="nucleotide sequence ID" value="NZ_LLZJ01000366.1"/>
</dbReference>
<dbReference type="GO" id="GO:0050661">
    <property type="term" value="F:NADP binding"/>
    <property type="evidence" value="ECO:0007669"/>
    <property type="project" value="InterPro"/>
</dbReference>
<reference evidence="14" key="1">
    <citation type="submission" date="2015-10" db="EMBL/GenBank/DDBJ databases">
        <authorList>
            <person name="Ju K.-S."/>
            <person name="Doroghazi J.R."/>
            <person name="Metcalf W.W."/>
        </authorList>
    </citation>
    <scope>NUCLEOTIDE SEQUENCE [LARGE SCALE GENOMIC DNA]</scope>
    <source>
        <strain evidence="14">NRRL F-8817</strain>
    </source>
</reference>
<dbReference type="InterPro" id="IPR013328">
    <property type="entry name" value="6PGD_dom2"/>
</dbReference>
<dbReference type="InterPro" id="IPR029154">
    <property type="entry name" value="HIBADH-like_NADP-bd"/>
</dbReference>
<dbReference type="PANTHER" id="PTHR43060">
    <property type="entry name" value="3-HYDROXYISOBUTYRATE DEHYDROGENASE-LIKE 1, MITOCHONDRIAL-RELATED"/>
    <property type="match status" value="1"/>
</dbReference>
<gene>
    <name evidence="13" type="ORF">ADL28_27095</name>
</gene>
<evidence type="ECO:0000256" key="8">
    <source>
        <dbReference type="ARBA" id="ARBA00039407"/>
    </source>
</evidence>
<comment type="catalytic activity">
    <reaction evidence="9">
        <text>L-threonate + NAD(+) = 2-dehydro-L-erythronate + NADH + H(+)</text>
        <dbReference type="Rhea" id="RHEA:52548"/>
        <dbReference type="ChEBI" id="CHEBI:15378"/>
        <dbReference type="ChEBI" id="CHEBI:57540"/>
        <dbReference type="ChEBI" id="CHEBI:57561"/>
        <dbReference type="ChEBI" id="CHEBI:57945"/>
        <dbReference type="ChEBI" id="CHEBI:136669"/>
        <dbReference type="EC" id="1.1.1.411"/>
    </reaction>
</comment>
<dbReference type="EC" id="1.1.1.411" evidence="7"/>
<evidence type="ECO:0000256" key="5">
    <source>
        <dbReference type="ARBA" id="ARBA00037062"/>
    </source>
</evidence>
<dbReference type="InterPro" id="IPR015815">
    <property type="entry name" value="HIBADH-related"/>
</dbReference>
<dbReference type="GO" id="GO:0016054">
    <property type="term" value="P:organic acid catabolic process"/>
    <property type="evidence" value="ECO:0007669"/>
    <property type="project" value="UniProtKB-ARBA"/>
</dbReference>
<feature type="active site" evidence="10">
    <location>
        <position position="180"/>
    </location>
</feature>
<evidence type="ECO:0000256" key="3">
    <source>
        <dbReference type="ARBA" id="ARBA00023027"/>
    </source>
</evidence>
<dbReference type="Gene3D" id="1.10.1040.10">
    <property type="entry name" value="N-(1-d-carboxylethyl)-l-norvaline Dehydrogenase, domain 2"/>
    <property type="match status" value="1"/>
</dbReference>
<dbReference type="EMBL" id="LLZJ01000366">
    <property type="protein sequence ID" value="KUL49137.1"/>
    <property type="molecule type" value="Genomic_DNA"/>
</dbReference>
<dbReference type="PANTHER" id="PTHR43060:SF17">
    <property type="entry name" value="L-THREONATE DEHYDROGENASE"/>
    <property type="match status" value="1"/>
</dbReference>
<dbReference type="InterPro" id="IPR050006">
    <property type="entry name" value="LtnD"/>
</dbReference>
<dbReference type="Pfam" id="PF03446">
    <property type="entry name" value="NAD_binding_2"/>
    <property type="match status" value="1"/>
</dbReference>
<dbReference type="AlphaFoldDB" id="A0A0X3VX54"/>
<dbReference type="SUPFAM" id="SSF48179">
    <property type="entry name" value="6-phosphogluconate dehydrogenase C-terminal domain-like"/>
    <property type="match status" value="1"/>
</dbReference>
<keyword evidence="1" id="KW-0521">NADP</keyword>
<feature type="domain" description="3-hydroxyisobutyrate dehydrogenase-like NAD-binding" evidence="12">
    <location>
        <begin position="174"/>
        <end position="293"/>
    </location>
</feature>
<dbReference type="GO" id="GO:0051287">
    <property type="term" value="F:NAD binding"/>
    <property type="evidence" value="ECO:0007669"/>
    <property type="project" value="InterPro"/>
</dbReference>
<keyword evidence="3" id="KW-0520">NAD</keyword>
<dbReference type="PIRSF" id="PIRSF000103">
    <property type="entry name" value="HIBADH"/>
    <property type="match status" value="1"/>
</dbReference>
<keyword evidence="4" id="KW-0119">Carbohydrate metabolism</keyword>
<comment type="caution">
    <text evidence="13">The sequence shown here is derived from an EMBL/GenBank/DDBJ whole genome shotgun (WGS) entry which is preliminary data.</text>
</comment>
<comment type="similarity">
    <text evidence="6">Belongs to the HIBADH-related family. L-threonate dehydrogenase subfamily.</text>
</comment>
<sequence length="305" mass="31028">MSDQDRPAQPRVGVVGLGAMGLGMARSLRKAGYEVGVHDLRPEVAEGFARDGGTAFASPGDLAAAVDVVVGVVVNAAQVESVLFGADGAAARLRPGAVFVMCSTVDPGWSAELGGRLAERGVLYLDAPISGGAARAAAGELTMMTSGSAAAYAVADPVLEAMSATVYRLGEQAGLGSKVKIVNQLLAGVHIAAAAEAMALGLKAGVPAEALYEVITHSAGDSWMFENRMAHVLAGDYTALSAVDIFVKDLGLVLDSARTERFPLPLAATAHQMFLQASASGLGAEDDSAVIKIFPGVDLPQPAEA</sequence>
<accession>A0A0X3VX54</accession>
<evidence type="ECO:0000256" key="7">
    <source>
        <dbReference type="ARBA" id="ARBA00038870"/>
    </source>
</evidence>
<keyword evidence="2" id="KW-0560">Oxidoreductase</keyword>
<evidence type="ECO:0000256" key="1">
    <source>
        <dbReference type="ARBA" id="ARBA00022857"/>
    </source>
</evidence>
<feature type="domain" description="6-phosphogluconate dehydrogenase NADP-binding" evidence="11">
    <location>
        <begin position="11"/>
        <end position="170"/>
    </location>
</feature>
<evidence type="ECO:0000256" key="9">
    <source>
        <dbReference type="ARBA" id="ARBA00047312"/>
    </source>
</evidence>
<dbReference type="InterPro" id="IPR006115">
    <property type="entry name" value="6PGDH_NADP-bd"/>
</dbReference>
<dbReference type="OrthoDB" id="3185659at2"/>
<comment type="function">
    <text evidence="5">Catalyzes oxidation of L-threonate to 2-oxo-tetronate. Can use either NAD(+) or NADP(+) as cosubstrate, with a preference for NAD(+).</text>
</comment>
<evidence type="ECO:0000256" key="6">
    <source>
        <dbReference type="ARBA" id="ARBA00037979"/>
    </source>
</evidence>